<sequence length="344" mass="39153">MLKWGRKISVRLLVNKYGLDPSSLSRIVWVTEEGSNIIKALEPYRRLSCLDLLRHSLHADALADNNPDIGETLSAAKGLVRYLKQSGLAAQLSKTVLQMGEKRFSTVYLTLKLVQDIFPELWEKLETRGELEHIQNIAPDLLSFLVTFLEPFYNAQRELEGDKYTTINLVCLWLEKLKRHCNPSPTDSPQQAFVRQRHAEFILQKIKISEVHAHVHTLLLPVDEDAAAAGSTGFIPPAARPRTDSDFAEWENQDDDNEPDEDEVAVYNSQRHAMDDDRDLLKWWKVNELVYPKLARLARSVLCIPASSSSSERVFSAASRTIEQRRTALKRATVDAILFLHDNI</sequence>
<evidence type="ECO:0000259" key="1">
    <source>
        <dbReference type="Pfam" id="PF05699"/>
    </source>
</evidence>
<dbReference type="InterPro" id="IPR012337">
    <property type="entry name" value="RNaseH-like_sf"/>
</dbReference>
<dbReference type="InterPro" id="IPR008906">
    <property type="entry name" value="HATC_C_dom"/>
</dbReference>
<organism evidence="2 3">
    <name type="scientific">Cirrhinus molitorella</name>
    <name type="common">mud carp</name>
    <dbReference type="NCBI Taxonomy" id="172907"/>
    <lineage>
        <taxon>Eukaryota</taxon>
        <taxon>Metazoa</taxon>
        <taxon>Chordata</taxon>
        <taxon>Craniata</taxon>
        <taxon>Vertebrata</taxon>
        <taxon>Euteleostomi</taxon>
        <taxon>Actinopterygii</taxon>
        <taxon>Neopterygii</taxon>
        <taxon>Teleostei</taxon>
        <taxon>Ostariophysi</taxon>
        <taxon>Cypriniformes</taxon>
        <taxon>Cyprinidae</taxon>
        <taxon>Labeoninae</taxon>
        <taxon>Labeonini</taxon>
        <taxon>Cirrhinus</taxon>
    </lineage>
</organism>
<feature type="domain" description="HAT C-terminal dimerisation" evidence="1">
    <location>
        <begin position="267"/>
        <end position="344"/>
    </location>
</feature>
<reference evidence="2 3" key="1">
    <citation type="submission" date="2023-09" db="EMBL/GenBank/DDBJ databases">
        <authorList>
            <person name="Wang M."/>
        </authorList>
    </citation>
    <scope>NUCLEOTIDE SEQUENCE [LARGE SCALE GENOMIC DNA]</scope>
    <source>
        <strain evidence="2">GT-2023</strain>
        <tissue evidence="2">Liver</tissue>
    </source>
</reference>
<dbReference type="Proteomes" id="UP001558613">
    <property type="component" value="Unassembled WGS sequence"/>
</dbReference>
<protein>
    <recommendedName>
        <fullName evidence="1">HAT C-terminal dimerisation domain-containing protein</fullName>
    </recommendedName>
</protein>
<evidence type="ECO:0000313" key="3">
    <source>
        <dbReference type="Proteomes" id="UP001558613"/>
    </source>
</evidence>
<dbReference type="PANTHER" id="PTHR46169">
    <property type="entry name" value="DNA REPLICATION-RELATED ELEMENT FACTOR, ISOFORM A"/>
    <property type="match status" value="1"/>
</dbReference>
<name>A0ABR3MAF2_9TELE</name>
<gene>
    <name evidence="2" type="ORF">QQF64_006516</name>
</gene>
<dbReference type="SUPFAM" id="SSF53098">
    <property type="entry name" value="Ribonuclease H-like"/>
    <property type="match status" value="1"/>
</dbReference>
<dbReference type="EMBL" id="JAYMGO010000014">
    <property type="protein sequence ID" value="KAL1261251.1"/>
    <property type="molecule type" value="Genomic_DNA"/>
</dbReference>
<comment type="caution">
    <text evidence="2">The sequence shown here is derived from an EMBL/GenBank/DDBJ whole genome shotgun (WGS) entry which is preliminary data.</text>
</comment>
<dbReference type="Pfam" id="PF05699">
    <property type="entry name" value="Dimer_Tnp_hAT"/>
    <property type="match status" value="1"/>
</dbReference>
<keyword evidence="3" id="KW-1185">Reference proteome</keyword>
<evidence type="ECO:0000313" key="2">
    <source>
        <dbReference type="EMBL" id="KAL1261251.1"/>
    </source>
</evidence>
<proteinExistence type="predicted"/>
<accession>A0ABR3MAF2</accession>
<dbReference type="PANTHER" id="PTHR46169:SF17">
    <property type="entry name" value="HAT C-TERMINAL DIMERISATION DOMAIN-CONTAINING PROTEIN"/>
    <property type="match status" value="1"/>
</dbReference>
<dbReference type="InterPro" id="IPR052717">
    <property type="entry name" value="Vacuolar_transposase_reg"/>
</dbReference>